<gene>
    <name evidence="3" type="ORF">IOQ59_15685</name>
</gene>
<dbReference type="GO" id="GO:0016746">
    <property type="term" value="F:acyltransferase activity"/>
    <property type="evidence" value="ECO:0007669"/>
    <property type="project" value="UniProtKB-KW"/>
</dbReference>
<name>A0A8J7FWA0_9GAMM</name>
<dbReference type="InterPro" id="IPR011004">
    <property type="entry name" value="Trimer_LpxA-like_sf"/>
</dbReference>
<comment type="caution">
    <text evidence="3">The sequence shown here is derived from an EMBL/GenBank/DDBJ whole genome shotgun (WGS) entry which is preliminary data.</text>
</comment>
<dbReference type="EMBL" id="JADEYS010000017">
    <property type="protein sequence ID" value="MBE9398700.1"/>
    <property type="molecule type" value="Genomic_DNA"/>
</dbReference>
<keyword evidence="2" id="KW-0012">Acyltransferase</keyword>
<dbReference type="CDD" id="cd03354">
    <property type="entry name" value="LbH_SAT"/>
    <property type="match status" value="1"/>
</dbReference>
<keyword evidence="1" id="KW-0808">Transferase</keyword>
<evidence type="ECO:0000256" key="1">
    <source>
        <dbReference type="ARBA" id="ARBA00022679"/>
    </source>
</evidence>
<dbReference type="PANTHER" id="PTHR42811">
    <property type="entry name" value="SERINE ACETYLTRANSFERASE"/>
    <property type="match status" value="1"/>
</dbReference>
<dbReference type="RefSeq" id="WP_193954394.1">
    <property type="nucleotide sequence ID" value="NZ_JADEYS010000017.1"/>
</dbReference>
<evidence type="ECO:0000313" key="3">
    <source>
        <dbReference type="EMBL" id="MBE9398700.1"/>
    </source>
</evidence>
<sequence>MTRRVTLQETLINISADRQRYARWRHAGFWVTFCYRLRRLRKFGGPLWKLMLPLDIALELSRLLISDTKIPSNMDVGPGLYLPHPTGVVINDSAVIGAEVDLFQQVTLGEWHGKAPILEDGCKLFAGARAFGDVRIGFGAKIGANTVIQRDVPANYVAYLDATKVRPKIERAADKIAS</sequence>
<evidence type="ECO:0000256" key="2">
    <source>
        <dbReference type="ARBA" id="ARBA00023315"/>
    </source>
</evidence>
<keyword evidence="4" id="KW-1185">Reference proteome</keyword>
<reference evidence="3" key="1">
    <citation type="submission" date="2020-10" db="EMBL/GenBank/DDBJ databases">
        <title>Bacterium isolated from coastal waters sediment.</title>
        <authorList>
            <person name="Chen R.-J."/>
            <person name="Lu D.-C."/>
            <person name="Zhu K.-L."/>
            <person name="Du Z.-J."/>
        </authorList>
    </citation>
    <scope>NUCLEOTIDE SEQUENCE</scope>
    <source>
        <strain evidence="3">N1Y112</strain>
    </source>
</reference>
<accession>A0A8J7FWA0</accession>
<proteinExistence type="predicted"/>
<dbReference type="InterPro" id="IPR045304">
    <property type="entry name" value="LbH_SAT"/>
</dbReference>
<dbReference type="AlphaFoldDB" id="A0A8J7FWA0"/>
<protein>
    <submittedName>
        <fullName evidence="3">Serine acetyltransferase</fullName>
    </submittedName>
</protein>
<evidence type="ECO:0000313" key="4">
    <source>
        <dbReference type="Proteomes" id="UP000640333"/>
    </source>
</evidence>
<dbReference type="Gene3D" id="2.160.10.10">
    <property type="entry name" value="Hexapeptide repeat proteins"/>
    <property type="match status" value="1"/>
</dbReference>
<dbReference type="Proteomes" id="UP000640333">
    <property type="component" value="Unassembled WGS sequence"/>
</dbReference>
<dbReference type="SUPFAM" id="SSF51161">
    <property type="entry name" value="Trimeric LpxA-like enzymes"/>
    <property type="match status" value="1"/>
</dbReference>
<organism evidence="3 4">
    <name type="scientific">Pontibacterium sinense</name>
    <dbReference type="NCBI Taxonomy" id="2781979"/>
    <lineage>
        <taxon>Bacteria</taxon>
        <taxon>Pseudomonadati</taxon>
        <taxon>Pseudomonadota</taxon>
        <taxon>Gammaproteobacteria</taxon>
        <taxon>Oceanospirillales</taxon>
        <taxon>Oceanospirillaceae</taxon>
        <taxon>Pontibacterium</taxon>
    </lineage>
</organism>